<evidence type="ECO:0000313" key="3">
    <source>
        <dbReference type="EMBL" id="KAG8515651.1"/>
    </source>
</evidence>
<dbReference type="EMBL" id="JAGFMF010011702">
    <property type="protein sequence ID" value="KAG8515651.1"/>
    <property type="molecule type" value="Genomic_DNA"/>
</dbReference>
<protein>
    <submittedName>
        <fullName evidence="3">Coiled-coil domain-containing protein 150</fullName>
    </submittedName>
</protein>
<gene>
    <name evidence="3" type="ORF">J0S82_012523</name>
</gene>
<evidence type="ECO:0000256" key="2">
    <source>
        <dbReference type="SAM" id="MobiDB-lite"/>
    </source>
</evidence>
<feature type="compositionally biased region" description="Basic and acidic residues" evidence="2">
    <location>
        <begin position="1129"/>
        <end position="1145"/>
    </location>
</feature>
<organism evidence="3 4">
    <name type="scientific">Galemys pyrenaicus</name>
    <name type="common">Iberian desman</name>
    <name type="synonym">Pyrenean desman</name>
    <dbReference type="NCBI Taxonomy" id="202257"/>
    <lineage>
        <taxon>Eukaryota</taxon>
        <taxon>Metazoa</taxon>
        <taxon>Chordata</taxon>
        <taxon>Craniata</taxon>
        <taxon>Vertebrata</taxon>
        <taxon>Euteleostomi</taxon>
        <taxon>Mammalia</taxon>
        <taxon>Eutheria</taxon>
        <taxon>Laurasiatheria</taxon>
        <taxon>Eulipotyphla</taxon>
        <taxon>Talpidae</taxon>
        <taxon>Galemys</taxon>
    </lineage>
</organism>
<dbReference type="OrthoDB" id="416454at2759"/>
<evidence type="ECO:0000256" key="1">
    <source>
        <dbReference type="SAM" id="Coils"/>
    </source>
</evidence>
<feature type="coiled-coil region" evidence="1">
    <location>
        <begin position="229"/>
        <end position="312"/>
    </location>
</feature>
<keyword evidence="4" id="KW-1185">Reference proteome</keyword>
<dbReference type="InterPro" id="IPR038807">
    <property type="entry name" value="CCDC150"/>
</dbReference>
<dbReference type="Proteomes" id="UP000700334">
    <property type="component" value="Unassembled WGS sequence"/>
</dbReference>
<feature type="coiled-coil region" evidence="1">
    <location>
        <begin position="789"/>
        <end position="823"/>
    </location>
</feature>
<proteinExistence type="predicted"/>
<accession>A0A8J6A5U2</accession>
<sequence length="1175" mass="136583">PDVYRDERSNFTKWAELDLRDVSRRKLHIPACSTREHNGCLSSSGSRGCAFRARAAGFRPGSRPGRRALLGRESCNSRHALPQVHMETAMSRPVVSPTHINATASETFTVLQQRMRIVEEQTSSLRDDLIMFNFGEKRGQLEPPKCLEEPVSQSIISPIQKEVIYSGKTDILWRNCEFLVNRMCHLESLIQSLKMNIFRLQTEKDLNPQKTAFLKDRLNIIQEEHSKDLKLLHLEVMNLRQQLRDVKEEEDKAQDEVQRLTATLEIASETKKTAAIIEEELKSTKRKMNLKIQELRRQLSQEKHLRESLEKSGSAMLLKIQEMGSTVEVERKQVQILQQNCVALRNSIQTTQDLLTQEQLKKGELETATSQLKSDLISRDDLISKLVEENKNVQVSFNKEKEENAYLRSEIISLQEASEKAQVLNDQLTKKCTELNSMLQTVSMENARIIADHQAILQVLTVVEQKMMTQTFQEQNLLLDAAHASITNELQMVQSEKTQLQAHLDHLILEHNQSIQKAQDTEKRTAVQKELLELTITRLRCELDTSMQEKKSLLEEKEKLQKEANKAEREITQEKCNLEKELAKNKVDINTLTHNLHTLEEKNKQLADQMASLELQQVTSDYHGLAQQQMDKILGKITESKNKLAYEKGQLQIKVKQLEEQLHSFTETSSQNDHLRKLNKTLEGKYAQVISILEKNEEELSQTVKCRDAALKESQKLKGDLEALEDRENKKARHQCCLKVGNFQRQLAEAKEDNCKVTIMLENVLASHSKMQGALEKVQIELGRRDSEIAGLKKERALNQQRVQKLEAEVDQWQARMLVVDAQHNSEMEPLQNALDVAREDNRKLAMSLEQALQTNHHLQTKLDHVQEKLENKELERQNLETFKERMAEESKIEAELHAERLESLKKQFQTERESVKKAAQREVTELKKALDEANVRSVEVSRTNRELRQKLTELEKTLDSNKEKIKNQKAQIKLHLSAKANNVQNIERMKQIETELRQMELIKDQYQKKNYEQSLSIQKFVSEMTNLQKEMQLLAKSQYDTSARNKQQELRLETERKIRQELENRCQELEETIRHLRKCKEATENKLKEASAESEQITANLEEAHRWFKCRFDGLQLELTKNRLQRLPRDDRWSDEDQGKKHDVMPGQSALHRWENKQNLRLTSKKYHSELDKK</sequence>
<feature type="coiled-coil region" evidence="1">
    <location>
        <begin position="849"/>
        <end position="1010"/>
    </location>
</feature>
<feature type="non-terminal residue" evidence="3">
    <location>
        <position position="1175"/>
    </location>
</feature>
<feature type="coiled-coil region" evidence="1">
    <location>
        <begin position="536"/>
        <end position="616"/>
    </location>
</feature>
<feature type="region of interest" description="Disordered" evidence="2">
    <location>
        <begin position="1129"/>
        <end position="1161"/>
    </location>
</feature>
<dbReference type="PANTHER" id="PTHR35352:SF1">
    <property type="entry name" value="COILED-COIL DOMAIN-CONTAINING PROTEIN 150"/>
    <property type="match status" value="1"/>
</dbReference>
<evidence type="ECO:0000313" key="4">
    <source>
        <dbReference type="Proteomes" id="UP000700334"/>
    </source>
</evidence>
<reference evidence="3" key="1">
    <citation type="journal article" date="2021" name="Evol. Appl.">
        <title>The genome of the Pyrenean desman and the effects of bottlenecks and inbreeding on the genomic landscape of an endangered species.</title>
        <authorList>
            <person name="Escoda L."/>
            <person name="Castresana J."/>
        </authorList>
    </citation>
    <scope>NUCLEOTIDE SEQUENCE</scope>
    <source>
        <strain evidence="3">IBE-C5619</strain>
    </source>
</reference>
<dbReference type="PANTHER" id="PTHR35352">
    <property type="entry name" value="COILED-COIL DOMAIN-CONTAINING PROTEIN 150"/>
    <property type="match status" value="1"/>
</dbReference>
<name>A0A8J6A5U2_GALPY</name>
<comment type="caution">
    <text evidence="3">The sequence shown here is derived from an EMBL/GenBank/DDBJ whole genome shotgun (WGS) entry which is preliminary data.</text>
</comment>
<feature type="coiled-coil region" evidence="1">
    <location>
        <begin position="641"/>
        <end position="668"/>
    </location>
</feature>
<feature type="coiled-coil region" evidence="1">
    <location>
        <begin position="1046"/>
        <end position="1101"/>
    </location>
</feature>
<dbReference type="AlphaFoldDB" id="A0A8J6A5U2"/>
<keyword evidence="1" id="KW-0175">Coiled coil</keyword>